<proteinExistence type="predicted"/>
<feature type="coiled-coil region" evidence="1">
    <location>
        <begin position="149"/>
        <end position="211"/>
    </location>
</feature>
<dbReference type="EMBL" id="MK522038">
    <property type="protein sequence ID" value="QOR60434.1"/>
    <property type="molecule type" value="Genomic_DNA"/>
</dbReference>
<name>A0A7S6SX37_9PHYC</name>
<keyword evidence="1" id="KW-0175">Coiled coil</keyword>
<protein>
    <submittedName>
        <fullName evidence="2">Uncharacterized protein</fullName>
    </submittedName>
</protein>
<organism evidence="2">
    <name type="scientific">Bathycoccus sp. RCC716 virus 2</name>
    <dbReference type="NCBI Taxonomy" id="2530039"/>
    <lineage>
        <taxon>Viruses</taxon>
        <taxon>Varidnaviria</taxon>
        <taxon>Bamfordvirae</taxon>
        <taxon>Nucleocytoviricota</taxon>
        <taxon>Megaviricetes</taxon>
        <taxon>Algavirales</taxon>
        <taxon>Phycodnaviridae</taxon>
        <taxon>Prasinovirus</taxon>
    </lineage>
</organism>
<reference evidence="2" key="1">
    <citation type="submission" date="2019-02" db="EMBL/GenBank/DDBJ databases">
        <authorList>
            <person name="Bachy C."/>
            <person name="Yung C.-M."/>
            <person name="Roux S."/>
            <person name="Sullivan M.B."/>
            <person name="Worden A.Z."/>
        </authorList>
    </citation>
    <scope>NUCLEOTIDE SEQUENCE</scope>
    <source>
        <strain evidence="2">BII-V2</strain>
    </source>
</reference>
<accession>A0A7S6SX37</accession>
<evidence type="ECO:0000313" key="2">
    <source>
        <dbReference type="EMBL" id="QOR60434.1"/>
    </source>
</evidence>
<evidence type="ECO:0000256" key="1">
    <source>
        <dbReference type="SAM" id="Coils"/>
    </source>
</evidence>
<sequence length="217" mass="26185">MSNTNTWDINSLKKERENIKRNIIKLNNAKQRKRLIALHNKSLASKKKGLRPRIMSNREIENHKKYIKKTLKDLKQKPRFSMKNLDLITKKIKVLEANNLTNSKIRHSNTLYRFLRERPERVKPKRLLQNFKTVENKPRNLTQNNKWQIDYLKREISRYEGNINILDRKEKTAINTMKKNGESNAKIKNRKEIFNRNKRKYRLKLNKAKKDLKNIMP</sequence>